<dbReference type="GO" id="GO:0005615">
    <property type="term" value="C:extracellular space"/>
    <property type="evidence" value="ECO:0007669"/>
    <property type="project" value="TreeGrafter"/>
</dbReference>
<dbReference type="EMBL" id="GECU01018245">
    <property type="protein sequence ID" value="JAS89461.1"/>
    <property type="molecule type" value="Transcribed_RNA"/>
</dbReference>
<dbReference type="SMART" id="SM00369">
    <property type="entry name" value="LRR_TYP"/>
    <property type="match status" value="6"/>
</dbReference>
<keyword evidence="1" id="KW-0433">Leucine-rich repeat</keyword>
<dbReference type="PROSITE" id="PS51450">
    <property type="entry name" value="LRR"/>
    <property type="match status" value="2"/>
</dbReference>
<evidence type="ECO:0008006" key="7">
    <source>
        <dbReference type="Google" id="ProtNLM"/>
    </source>
</evidence>
<gene>
    <name evidence="6" type="ORF">g.31891</name>
</gene>
<feature type="transmembrane region" description="Helical" evidence="4">
    <location>
        <begin position="380"/>
        <end position="401"/>
    </location>
</feature>
<reference evidence="6" key="1">
    <citation type="submission" date="2015-11" db="EMBL/GenBank/DDBJ databases">
        <title>De novo transcriptome assembly of four potential Pierce s Disease insect vectors from Arizona vineyards.</title>
        <authorList>
            <person name="Tassone E.E."/>
        </authorList>
    </citation>
    <scope>NUCLEOTIDE SEQUENCE</scope>
</reference>
<dbReference type="InterPro" id="IPR001611">
    <property type="entry name" value="Leu-rich_rpt"/>
</dbReference>
<dbReference type="GO" id="GO:0031012">
    <property type="term" value="C:extracellular matrix"/>
    <property type="evidence" value="ECO:0007669"/>
    <property type="project" value="TreeGrafter"/>
</dbReference>
<organism evidence="6">
    <name type="scientific">Homalodisca liturata</name>
    <dbReference type="NCBI Taxonomy" id="320908"/>
    <lineage>
        <taxon>Eukaryota</taxon>
        <taxon>Metazoa</taxon>
        <taxon>Ecdysozoa</taxon>
        <taxon>Arthropoda</taxon>
        <taxon>Hexapoda</taxon>
        <taxon>Insecta</taxon>
        <taxon>Pterygota</taxon>
        <taxon>Neoptera</taxon>
        <taxon>Paraneoptera</taxon>
        <taxon>Hemiptera</taxon>
        <taxon>Auchenorrhyncha</taxon>
        <taxon>Membracoidea</taxon>
        <taxon>Cicadellidae</taxon>
        <taxon>Cicadellinae</taxon>
        <taxon>Proconiini</taxon>
        <taxon>Homalodisca</taxon>
    </lineage>
</organism>
<dbReference type="SUPFAM" id="SSF52058">
    <property type="entry name" value="L domain-like"/>
    <property type="match status" value="1"/>
</dbReference>
<dbReference type="InterPro" id="IPR003591">
    <property type="entry name" value="Leu-rich_rpt_typical-subtyp"/>
</dbReference>
<keyword evidence="2 5" id="KW-0732">Signal</keyword>
<evidence type="ECO:0000256" key="2">
    <source>
        <dbReference type="ARBA" id="ARBA00022729"/>
    </source>
</evidence>
<evidence type="ECO:0000313" key="6">
    <source>
        <dbReference type="EMBL" id="JAS89461.1"/>
    </source>
</evidence>
<keyword evidence="4" id="KW-1133">Transmembrane helix</keyword>
<dbReference type="AlphaFoldDB" id="A0A1B6IRA6"/>
<dbReference type="PANTHER" id="PTHR24373:SF370">
    <property type="entry name" value="FISH-LIPS, ISOFORM E"/>
    <property type="match status" value="1"/>
</dbReference>
<protein>
    <recommendedName>
        <fullName evidence="7">LRRCT domain-containing protein</fullName>
    </recommendedName>
</protein>
<evidence type="ECO:0000256" key="3">
    <source>
        <dbReference type="ARBA" id="ARBA00022737"/>
    </source>
</evidence>
<feature type="signal peptide" evidence="5">
    <location>
        <begin position="1"/>
        <end position="18"/>
    </location>
</feature>
<feature type="chain" id="PRO_5008585269" description="LRRCT domain-containing protein" evidence="5">
    <location>
        <begin position="19"/>
        <end position="433"/>
    </location>
</feature>
<keyword evidence="3" id="KW-0677">Repeat</keyword>
<dbReference type="Pfam" id="PF13306">
    <property type="entry name" value="LRR_5"/>
    <property type="match status" value="1"/>
</dbReference>
<sequence>MKSFLVLLVSFVVSLVTGLKCKPTLELSIKWNVDCSALNLSSAPLPELFHPVVVLNLSHNLFTHLENSHFSNWTEIIILDLSFNNIQNIDEHSFSGLTNLNELNLKHNKIEVLSTNITNHLPKLKILNLSSNKLKIIKDGVFQSVPQLLNLFLENNIDLGKTEENYINLNKSLKQGLYTLNISNISLAELPKSFFNCTNYLISLSIAHNPLKNIEELPSSLRYLNISGTLIESLPSGIFLKSDTLQKLSLEQMPLLRQIKANAFLGLYRLEELNIKDCPKLNFISENAFGSSIPKLQRVTLANTALTTLPKTFEPLFNKVNHLDLQGNPWICDGQISWISHINISSNLLDNLRCEDPPTARGITVVHYFQPRSLHPHSSLLRAAVVLALVAVLVGGVVGIIRRSAKQKTKAYCHLENIGLQDTSNKIPPLSEI</sequence>
<dbReference type="InterPro" id="IPR026906">
    <property type="entry name" value="LRR_5"/>
</dbReference>
<name>A0A1B6IRA6_9HEMI</name>
<proteinExistence type="predicted"/>
<accession>A0A1B6IRA6</accession>
<dbReference type="PANTHER" id="PTHR24373">
    <property type="entry name" value="SLIT RELATED LEUCINE-RICH REPEAT NEURONAL PROTEIN"/>
    <property type="match status" value="1"/>
</dbReference>
<evidence type="ECO:0000256" key="5">
    <source>
        <dbReference type="SAM" id="SignalP"/>
    </source>
</evidence>
<keyword evidence="4" id="KW-0472">Membrane</keyword>
<dbReference type="InterPro" id="IPR032675">
    <property type="entry name" value="LRR_dom_sf"/>
</dbReference>
<dbReference type="Pfam" id="PF13855">
    <property type="entry name" value="LRR_8"/>
    <property type="match status" value="1"/>
</dbReference>
<evidence type="ECO:0000256" key="1">
    <source>
        <dbReference type="ARBA" id="ARBA00022614"/>
    </source>
</evidence>
<keyword evidence="4" id="KW-0812">Transmembrane</keyword>
<dbReference type="Gene3D" id="3.80.10.10">
    <property type="entry name" value="Ribonuclease Inhibitor"/>
    <property type="match status" value="3"/>
</dbReference>
<dbReference type="InterPro" id="IPR050328">
    <property type="entry name" value="Dev_Immune_Receptor"/>
</dbReference>
<evidence type="ECO:0000256" key="4">
    <source>
        <dbReference type="SAM" id="Phobius"/>
    </source>
</evidence>